<dbReference type="AlphaFoldDB" id="A0A928V0J0"/>
<evidence type="ECO:0000256" key="1">
    <source>
        <dbReference type="SAM" id="SignalP"/>
    </source>
</evidence>
<comment type="caution">
    <text evidence="3">The sequence shown here is derived from an EMBL/GenBank/DDBJ whole genome shotgun (WGS) entry which is preliminary data.</text>
</comment>
<dbReference type="GO" id="GO:0030288">
    <property type="term" value="C:outer membrane-bounded periplasmic space"/>
    <property type="evidence" value="ECO:0007669"/>
    <property type="project" value="InterPro"/>
</dbReference>
<dbReference type="EMBL" id="PRDL01000001">
    <property type="protein sequence ID" value="MBE8716498.1"/>
    <property type="molecule type" value="Genomic_DNA"/>
</dbReference>
<dbReference type="InterPro" id="IPR016147">
    <property type="entry name" value="Pili_assmbl_chaperone_N"/>
</dbReference>
<dbReference type="InterPro" id="IPR050643">
    <property type="entry name" value="Periplasmic_pilus_chap"/>
</dbReference>
<sequence length="256" mass="29055">MEMNVKSKLSAILMLTLLLNAMPVNAASLGIWPINPRIDVNESATAIWIKNNDRRPVMLQIRVMDWHQNNGQDETLEQQSVIASPPMVRVNPGEQQMIRIVHRHGNIPENTTERSHRIFVDEVPDSRLEGSEDASLKLQMRYSLPLFSGVGNKGRNIPKFLKSNTPQLTYRITGDEEKYLEVDNKTGFHARLSQVKAIRPSGETLMLSDGLLGYVLPGQQMRWELSDQQARFIHGTDAQIQFTQEQTEIYIAKVAP</sequence>
<name>A0A928V0J0_9GAMM</name>
<dbReference type="Proteomes" id="UP000652567">
    <property type="component" value="Unassembled WGS sequence"/>
</dbReference>
<keyword evidence="1" id="KW-0732">Signal</keyword>
<dbReference type="GO" id="GO:0071555">
    <property type="term" value="P:cell wall organization"/>
    <property type="evidence" value="ECO:0007669"/>
    <property type="project" value="InterPro"/>
</dbReference>
<gene>
    <name evidence="3" type="ORF">C4F51_04770</name>
</gene>
<evidence type="ECO:0000313" key="3">
    <source>
        <dbReference type="EMBL" id="MBE8716498.1"/>
    </source>
</evidence>
<dbReference type="PANTHER" id="PTHR30251:SF4">
    <property type="entry name" value="SLR1668 PROTEIN"/>
    <property type="match status" value="1"/>
</dbReference>
<dbReference type="Pfam" id="PF00345">
    <property type="entry name" value="PapD_N"/>
    <property type="match status" value="1"/>
</dbReference>
<proteinExistence type="predicted"/>
<dbReference type="InterPro" id="IPR013783">
    <property type="entry name" value="Ig-like_fold"/>
</dbReference>
<feature type="domain" description="Pili assembly chaperone N-terminal" evidence="2">
    <location>
        <begin position="41"/>
        <end position="147"/>
    </location>
</feature>
<feature type="signal peptide" evidence="1">
    <location>
        <begin position="1"/>
        <end position="26"/>
    </location>
</feature>
<dbReference type="Gene3D" id="2.60.40.10">
    <property type="entry name" value="Immunoglobulins"/>
    <property type="match status" value="1"/>
</dbReference>
<protein>
    <submittedName>
        <fullName evidence="3">Molecular chaperone</fullName>
    </submittedName>
</protein>
<evidence type="ECO:0000313" key="4">
    <source>
        <dbReference type="Proteomes" id="UP000652567"/>
    </source>
</evidence>
<dbReference type="SUPFAM" id="SSF49354">
    <property type="entry name" value="PapD-like"/>
    <property type="match status" value="1"/>
</dbReference>
<dbReference type="InterPro" id="IPR008962">
    <property type="entry name" value="PapD-like_sf"/>
</dbReference>
<accession>A0A928V0J0</accession>
<organism evidence="3 4">
    <name type="scientific">Cellvibrio polysaccharolyticus</name>
    <dbReference type="NCBI Taxonomy" id="2082724"/>
    <lineage>
        <taxon>Bacteria</taxon>
        <taxon>Pseudomonadati</taxon>
        <taxon>Pseudomonadota</taxon>
        <taxon>Gammaproteobacteria</taxon>
        <taxon>Cellvibrionales</taxon>
        <taxon>Cellvibrionaceae</taxon>
        <taxon>Cellvibrio</taxon>
    </lineage>
</organism>
<feature type="chain" id="PRO_5037941704" evidence="1">
    <location>
        <begin position="27"/>
        <end position="256"/>
    </location>
</feature>
<keyword evidence="4" id="KW-1185">Reference proteome</keyword>
<evidence type="ECO:0000259" key="2">
    <source>
        <dbReference type="Pfam" id="PF00345"/>
    </source>
</evidence>
<dbReference type="PANTHER" id="PTHR30251">
    <property type="entry name" value="PILUS ASSEMBLY CHAPERONE"/>
    <property type="match status" value="1"/>
</dbReference>
<reference evidence="3" key="1">
    <citation type="submission" date="2018-07" db="EMBL/GenBank/DDBJ databases">
        <title>Genome assembly of strain Ka43.</title>
        <authorList>
            <person name="Kukolya J."/>
            <person name="Nagy I."/>
            <person name="Horvath B."/>
            <person name="Toth A."/>
        </authorList>
    </citation>
    <scope>NUCLEOTIDE SEQUENCE</scope>
    <source>
        <strain evidence="3">KB43</strain>
    </source>
</reference>